<dbReference type="InterPro" id="IPR036895">
    <property type="entry name" value="Uracil-DNA_glycosylase-like_sf"/>
</dbReference>
<keyword evidence="5" id="KW-0227">DNA damage</keyword>
<dbReference type="SMART" id="SM00986">
    <property type="entry name" value="UDG"/>
    <property type="match status" value="1"/>
</dbReference>
<gene>
    <name evidence="11" type="ORF">M1843_03945</name>
</gene>
<evidence type="ECO:0000256" key="5">
    <source>
        <dbReference type="ARBA" id="ARBA00022763"/>
    </source>
</evidence>
<organism evidence="11 12">
    <name type="scientific">Isoptericola peretonis</name>
    <dbReference type="NCBI Taxonomy" id="2918523"/>
    <lineage>
        <taxon>Bacteria</taxon>
        <taxon>Bacillati</taxon>
        <taxon>Actinomycetota</taxon>
        <taxon>Actinomycetes</taxon>
        <taxon>Micrococcales</taxon>
        <taxon>Promicromonosporaceae</taxon>
        <taxon>Isoptericola</taxon>
    </lineage>
</organism>
<dbReference type="PANTHER" id="PTHR33693:SF9">
    <property type="entry name" value="TYPE-4 URACIL-DNA GLYCOSYLASE"/>
    <property type="match status" value="1"/>
</dbReference>
<keyword evidence="4" id="KW-0479">Metal-binding</keyword>
<keyword evidence="7" id="KW-0408">Iron</keyword>
<evidence type="ECO:0000313" key="11">
    <source>
        <dbReference type="EMBL" id="MCK9792900.1"/>
    </source>
</evidence>
<feature type="domain" description="Uracil-DNA glycosylase-like" evidence="10">
    <location>
        <begin position="47"/>
        <end position="215"/>
    </location>
</feature>
<evidence type="ECO:0000256" key="3">
    <source>
        <dbReference type="ARBA" id="ARBA00022485"/>
    </source>
</evidence>
<evidence type="ECO:0000259" key="10">
    <source>
        <dbReference type="SMART" id="SM00986"/>
    </source>
</evidence>
<dbReference type="InterPro" id="IPR005273">
    <property type="entry name" value="Ura-DNA_glyco_family4"/>
</dbReference>
<dbReference type="Pfam" id="PF03167">
    <property type="entry name" value="UDG"/>
    <property type="match status" value="1"/>
</dbReference>
<keyword evidence="6" id="KW-0378">Hydrolase</keyword>
<dbReference type="EMBL" id="JALQCY010000001">
    <property type="protein sequence ID" value="MCK9792900.1"/>
    <property type="molecule type" value="Genomic_DNA"/>
</dbReference>
<name>A0ABT0J092_9MICO</name>
<keyword evidence="8" id="KW-0411">Iron-sulfur</keyword>
<reference evidence="11 12" key="1">
    <citation type="submission" date="2022-02" db="EMBL/GenBank/DDBJ databases">
        <title>The car tank lid bacteriome: a reservoir of bacteria with potential in bioremediation of fuel.</title>
        <authorList>
            <person name="Vidal-Verdu A."/>
            <person name="Gomez-Martinez D."/>
            <person name="Latorre-Perez A."/>
            <person name="Pereto J."/>
            <person name="Porcar M."/>
        </authorList>
    </citation>
    <scope>NUCLEOTIDE SEQUENCE [LARGE SCALE GENOMIC DNA]</scope>
    <source>
        <strain evidence="11 12">4D.3</strain>
    </source>
</reference>
<comment type="caution">
    <text evidence="11">The sequence shown here is derived from an EMBL/GenBank/DDBJ whole genome shotgun (WGS) entry which is preliminary data.</text>
</comment>
<keyword evidence="12" id="KW-1185">Reference proteome</keyword>
<dbReference type="SUPFAM" id="SSF52141">
    <property type="entry name" value="Uracil-DNA glycosylase-like"/>
    <property type="match status" value="1"/>
</dbReference>
<dbReference type="InterPro" id="IPR005122">
    <property type="entry name" value="Uracil-DNA_glycosylase-like"/>
</dbReference>
<protein>
    <recommendedName>
        <fullName evidence="2">Type-4 uracil-DNA glycosylase</fullName>
    </recommendedName>
</protein>
<evidence type="ECO:0000256" key="7">
    <source>
        <dbReference type="ARBA" id="ARBA00023004"/>
    </source>
</evidence>
<comment type="similarity">
    <text evidence="1">Belongs to the uracil-DNA glycosylase (UDG) superfamily. Type 4 (UDGa) family.</text>
</comment>
<dbReference type="Proteomes" id="UP001651050">
    <property type="component" value="Unassembled WGS sequence"/>
</dbReference>
<dbReference type="SMART" id="SM00987">
    <property type="entry name" value="UreE_C"/>
    <property type="match status" value="1"/>
</dbReference>
<evidence type="ECO:0000256" key="9">
    <source>
        <dbReference type="ARBA" id="ARBA00023204"/>
    </source>
</evidence>
<evidence type="ECO:0000256" key="6">
    <source>
        <dbReference type="ARBA" id="ARBA00022801"/>
    </source>
</evidence>
<keyword evidence="9" id="KW-0234">DNA repair</keyword>
<evidence type="ECO:0000256" key="4">
    <source>
        <dbReference type="ARBA" id="ARBA00022723"/>
    </source>
</evidence>
<keyword evidence="3" id="KW-0004">4Fe-4S</keyword>
<sequence length="228" mass="23895">MSPSPDRPGAGRWVPDGAERTDVDALAQAAHACRGCELWHDATQVVFSAGPSDADLALVGEQPGDREDREGEPFVGPAGRVLADALEAAGVDARTVYLTNAVKHFRHTELPERGKRRLHKTPAVAHVRACLPWLEAELAAVRPRVVVALGSTAARAVLGAPARVGELRGRALPPPDGAPVGAVPDVEAVVVTTHPSALLRLRDRSGWDEAFDALVADLATAARAAHAA</sequence>
<evidence type="ECO:0000256" key="2">
    <source>
        <dbReference type="ARBA" id="ARBA00019403"/>
    </source>
</evidence>
<dbReference type="NCBIfam" id="TIGR03914">
    <property type="entry name" value="UDG_fam_dom"/>
    <property type="match status" value="1"/>
</dbReference>
<dbReference type="Gene3D" id="3.40.470.10">
    <property type="entry name" value="Uracil-DNA glycosylase-like domain"/>
    <property type="match status" value="1"/>
</dbReference>
<dbReference type="InterPro" id="IPR051536">
    <property type="entry name" value="UDG_Type-4/5"/>
</dbReference>
<accession>A0ABT0J092</accession>
<proteinExistence type="inferred from homology"/>
<evidence type="ECO:0000256" key="8">
    <source>
        <dbReference type="ARBA" id="ARBA00023014"/>
    </source>
</evidence>
<evidence type="ECO:0000256" key="1">
    <source>
        <dbReference type="ARBA" id="ARBA00006521"/>
    </source>
</evidence>
<dbReference type="RefSeq" id="WP_416342742.1">
    <property type="nucleotide sequence ID" value="NZ_JALQCY010000001.1"/>
</dbReference>
<evidence type="ECO:0000313" key="12">
    <source>
        <dbReference type="Proteomes" id="UP001651050"/>
    </source>
</evidence>
<dbReference type="CDD" id="cd10030">
    <property type="entry name" value="UDG-F4_TTUDGA_SPO1dp_like"/>
    <property type="match status" value="1"/>
</dbReference>
<dbReference type="PANTHER" id="PTHR33693">
    <property type="entry name" value="TYPE-5 URACIL-DNA GLYCOSYLASE"/>
    <property type="match status" value="1"/>
</dbReference>